<dbReference type="PANTHER" id="PTHR36837:SF2">
    <property type="entry name" value="POLY(3-HYDROXYALKANOATE) POLYMERASE SUBUNIT PHAC"/>
    <property type="match status" value="1"/>
</dbReference>
<dbReference type="Proteomes" id="UP000192934">
    <property type="component" value="Chromosome I"/>
</dbReference>
<protein>
    <submittedName>
        <fullName evidence="1">Polyhydroxyalkanoate synthase</fullName>
    </submittedName>
</protein>
<dbReference type="AlphaFoldDB" id="A0A1X7GZQ2"/>
<gene>
    <name evidence="1" type="ORF">SAMN06295910_2574</name>
</gene>
<dbReference type="Gene3D" id="3.40.50.1820">
    <property type="entry name" value="alpha/beta hydrolase"/>
    <property type="match status" value="1"/>
</dbReference>
<dbReference type="STRING" id="941907.SAMN06295910_2574"/>
<accession>A0A1X7GZQ2</accession>
<dbReference type="InterPro" id="IPR051321">
    <property type="entry name" value="PHA/PHB_synthase"/>
</dbReference>
<name>A0A1X7GZQ2_9SPHN</name>
<evidence type="ECO:0000313" key="1">
    <source>
        <dbReference type="EMBL" id="SMF77317.1"/>
    </source>
</evidence>
<evidence type="ECO:0000313" key="2">
    <source>
        <dbReference type="Proteomes" id="UP000192934"/>
    </source>
</evidence>
<dbReference type="EMBL" id="LT840185">
    <property type="protein sequence ID" value="SMF77317.1"/>
    <property type="molecule type" value="Genomic_DNA"/>
</dbReference>
<dbReference type="SUPFAM" id="SSF53474">
    <property type="entry name" value="alpha/beta-Hydrolases"/>
    <property type="match status" value="1"/>
</dbReference>
<dbReference type="InterPro" id="IPR029058">
    <property type="entry name" value="AB_hydrolase_fold"/>
</dbReference>
<keyword evidence="2" id="KW-1185">Reference proteome</keyword>
<organism evidence="1 2">
    <name type="scientific">Allosphingosinicella indica</name>
    <dbReference type="NCBI Taxonomy" id="941907"/>
    <lineage>
        <taxon>Bacteria</taxon>
        <taxon>Pseudomonadati</taxon>
        <taxon>Pseudomonadota</taxon>
        <taxon>Alphaproteobacteria</taxon>
        <taxon>Sphingomonadales</taxon>
        <taxon>Sphingomonadaceae</taxon>
        <taxon>Allosphingosinicella</taxon>
    </lineage>
</organism>
<reference evidence="2" key="1">
    <citation type="submission" date="2017-04" db="EMBL/GenBank/DDBJ databases">
        <authorList>
            <person name="Varghese N."/>
            <person name="Submissions S."/>
        </authorList>
    </citation>
    <scope>NUCLEOTIDE SEQUENCE [LARGE SCALE GENOMIC DNA]</scope>
    <source>
        <strain evidence="2">Dd16</strain>
    </source>
</reference>
<dbReference type="RefSeq" id="WP_172840885.1">
    <property type="nucleotide sequence ID" value="NZ_LT840185.1"/>
</dbReference>
<proteinExistence type="predicted"/>
<sequence>MLRSETAANPARMAKALAGVKRYQQAPRPAPPAPMPVVAAAHGACVRDYGGSGPAVLFVPSLINPPAVLDMPGDRSLLGWLAGQGARVLLLDWGEDAARRSGMDVAAHAADIAAPLARETGVAALVGYCLGGTIATGAAALLPGARLATIAAPWHFAGYPDADRDRLLTLWTQARPLAERLGVLPMEVLQSAFWSLDPARTVAKFEAFADLDPASSEAAGFVALEDWANDGPPIPFAAARELFEDFLQRDVTGTGAWQVGGAPVDRAADLAILSTSDRIVPAATAGPAVASIALSQGHVGMVVGSRARAALWEPLAAWLRG</sequence>
<dbReference type="PANTHER" id="PTHR36837">
    <property type="entry name" value="POLY(3-HYDROXYALKANOATE) POLYMERASE SUBUNIT PHAC"/>
    <property type="match status" value="1"/>
</dbReference>